<dbReference type="AlphaFoldDB" id="A0A1G1YQ86"/>
<comment type="caution">
    <text evidence="1">The sequence shown here is derived from an EMBL/GenBank/DDBJ whole genome shotgun (WGS) entry which is preliminary data.</text>
</comment>
<dbReference type="EMBL" id="MHIP01000029">
    <property type="protein sequence ID" value="OGY54512.1"/>
    <property type="molecule type" value="Genomic_DNA"/>
</dbReference>
<protein>
    <submittedName>
        <fullName evidence="1">Uncharacterized protein</fullName>
    </submittedName>
</protein>
<accession>A0A1G1YQ86</accession>
<name>A0A1G1YQ86_9BACT</name>
<proteinExistence type="predicted"/>
<sequence>MPTLKKIGEKQMKQIVPAADFAVVSKSGEDVFFVEVKGPASKTEPLVNVEIALRKGERVGLFSSGYASPHRA</sequence>
<evidence type="ECO:0000313" key="2">
    <source>
        <dbReference type="Proteomes" id="UP000176512"/>
    </source>
</evidence>
<evidence type="ECO:0000313" key="1">
    <source>
        <dbReference type="EMBL" id="OGY54512.1"/>
    </source>
</evidence>
<organism evidence="1 2">
    <name type="scientific">Candidatus Buchananbacteria bacterium RIFCSPLOWO2_01_FULL_46_12</name>
    <dbReference type="NCBI Taxonomy" id="1797546"/>
    <lineage>
        <taxon>Bacteria</taxon>
        <taxon>Candidatus Buchananiibacteriota</taxon>
    </lineage>
</organism>
<gene>
    <name evidence="1" type="ORF">A3A24_02300</name>
</gene>
<dbReference type="Proteomes" id="UP000176512">
    <property type="component" value="Unassembled WGS sequence"/>
</dbReference>
<reference evidence="1 2" key="1">
    <citation type="journal article" date="2016" name="Nat. Commun.">
        <title>Thousands of microbial genomes shed light on interconnected biogeochemical processes in an aquifer system.</title>
        <authorList>
            <person name="Anantharaman K."/>
            <person name="Brown C.T."/>
            <person name="Hug L.A."/>
            <person name="Sharon I."/>
            <person name="Castelle C.J."/>
            <person name="Probst A.J."/>
            <person name="Thomas B.C."/>
            <person name="Singh A."/>
            <person name="Wilkins M.J."/>
            <person name="Karaoz U."/>
            <person name="Brodie E.L."/>
            <person name="Williams K.H."/>
            <person name="Hubbard S.S."/>
            <person name="Banfield J.F."/>
        </authorList>
    </citation>
    <scope>NUCLEOTIDE SEQUENCE [LARGE SCALE GENOMIC DNA]</scope>
</reference>